<name>A0A844GHF0_9FIRM</name>
<dbReference type="Gene3D" id="3.10.129.130">
    <property type="match status" value="1"/>
</dbReference>
<dbReference type="InterPro" id="IPR053735">
    <property type="entry name" value="Type_III_TA_endoRNase"/>
</dbReference>
<sequence length="147" mass="17152">MKLVTINNALLLKYTGDSEVLQKSTRPYVLVVRLKYKEACYDFAVPIRSNIPASAPKDQYFALPPRPQTRPKNRHGLHYIKMFPVTKQYLVRYRTEGNSFATLIHDIIEKNSKQIVDECQHYLNLYSQGVKPLYSTDLDYLIEQINK</sequence>
<evidence type="ECO:0000313" key="1">
    <source>
        <dbReference type="EMBL" id="MTD60619.1"/>
    </source>
</evidence>
<gene>
    <name evidence="1" type="ORF">GKZ57_04925</name>
</gene>
<organism evidence="1 2">
    <name type="scientific">Blautia luti DSM 14534 = JCM 17040</name>
    <dbReference type="NCBI Taxonomy" id="649762"/>
    <lineage>
        <taxon>Bacteria</taxon>
        <taxon>Bacillati</taxon>
        <taxon>Bacillota</taxon>
        <taxon>Clostridia</taxon>
        <taxon>Lachnospirales</taxon>
        <taxon>Lachnospiraceae</taxon>
        <taxon>Blautia</taxon>
    </lineage>
</organism>
<reference evidence="1 2" key="1">
    <citation type="submission" date="2019-11" db="EMBL/GenBank/DDBJ databases">
        <title>Draft genome sequence of Blautia luti DSM 14534T, isolated from human stool.</title>
        <authorList>
            <person name="Ortiz R."/>
            <person name="Melis-Arcos F."/>
            <person name="Covarrubias P."/>
            <person name="Cardenas J.P."/>
            <person name="Perez-Donoso J."/>
            <person name="Almonacid D."/>
        </authorList>
    </citation>
    <scope>NUCLEOTIDE SEQUENCE [LARGE SCALE GENOMIC DNA]</scope>
    <source>
        <strain evidence="1 2">DSM 14534</strain>
    </source>
</reference>
<dbReference type="EMBL" id="WMBC01000003">
    <property type="protein sequence ID" value="MTD60619.1"/>
    <property type="molecule type" value="Genomic_DNA"/>
</dbReference>
<dbReference type="Proteomes" id="UP000437824">
    <property type="component" value="Unassembled WGS sequence"/>
</dbReference>
<dbReference type="RefSeq" id="WP_154779877.1">
    <property type="nucleotide sequence ID" value="NZ_WMBC01000003.1"/>
</dbReference>
<dbReference type="AlphaFoldDB" id="A0A844GHF0"/>
<accession>A0A844GHF0</accession>
<protein>
    <submittedName>
        <fullName evidence="1">Uncharacterized protein</fullName>
    </submittedName>
</protein>
<evidence type="ECO:0000313" key="2">
    <source>
        <dbReference type="Proteomes" id="UP000437824"/>
    </source>
</evidence>
<proteinExistence type="predicted"/>
<comment type="caution">
    <text evidence="1">The sequence shown here is derived from an EMBL/GenBank/DDBJ whole genome shotgun (WGS) entry which is preliminary data.</text>
</comment>